<dbReference type="Gene3D" id="3.90.75.20">
    <property type="match status" value="1"/>
</dbReference>
<reference evidence="2 3" key="1">
    <citation type="submission" date="2016-10" db="EMBL/GenBank/DDBJ databases">
        <authorList>
            <person name="de Groot N.N."/>
        </authorList>
    </citation>
    <scope>NUCLEOTIDE SEQUENCE [LARGE SCALE GENOMIC DNA]</scope>
    <source>
        <strain evidence="2 3">HL3</strain>
    </source>
</reference>
<dbReference type="EMBL" id="FOMJ01000007">
    <property type="protein sequence ID" value="SFD66860.1"/>
    <property type="molecule type" value="Genomic_DNA"/>
</dbReference>
<protein>
    <submittedName>
        <fullName evidence="2">HNH endonuclease</fullName>
    </submittedName>
</protein>
<keyword evidence="2" id="KW-0540">Nuclease</keyword>
<keyword evidence="2" id="KW-0255">Endonuclease</keyword>
<keyword evidence="3" id="KW-1185">Reference proteome</keyword>
<sequence length="199" mass="23253">MSYRRWTEIEESWLEVMYHDTPNTVIAGLLGRPARAIGQKARKMGLTKDPDMNAGRFPAGHKPWNKGQRWIAGGRSAETRFQPGQTPHTWHPVGTEVRDPDGYWKRKISDRRDRPARFNWRYIHRIVWEEHNGPIPEGHIVIFRDGDRDNLDPANLECISKTDNVRRNGIWTRYPHALAHAIILRGQLKRRIREAEEAV</sequence>
<gene>
    <name evidence="2" type="ORF">SAMN05660831_02059</name>
</gene>
<evidence type="ECO:0000259" key="1">
    <source>
        <dbReference type="Pfam" id="PF13392"/>
    </source>
</evidence>
<organism evidence="2 3">
    <name type="scientific">Thiohalospira halophila DSM 15071</name>
    <dbReference type="NCBI Taxonomy" id="1123397"/>
    <lineage>
        <taxon>Bacteria</taxon>
        <taxon>Pseudomonadati</taxon>
        <taxon>Pseudomonadota</taxon>
        <taxon>Gammaproteobacteria</taxon>
        <taxon>Thiohalospirales</taxon>
        <taxon>Thiohalospiraceae</taxon>
        <taxon>Thiohalospira</taxon>
    </lineage>
</organism>
<dbReference type="OrthoDB" id="6638408at2"/>
<evidence type="ECO:0000313" key="2">
    <source>
        <dbReference type="EMBL" id="SFD66860.1"/>
    </source>
</evidence>
<name>A0A1I1UFY9_9GAMM</name>
<accession>A0A1I1UFY9</accession>
<feature type="domain" description="HNH nuclease" evidence="1">
    <location>
        <begin position="121"/>
        <end position="166"/>
    </location>
</feature>
<dbReference type="RefSeq" id="WP_093428694.1">
    <property type="nucleotide sequence ID" value="NZ_FOMJ01000007.1"/>
</dbReference>
<dbReference type="STRING" id="1123397.SAMN05660831_02059"/>
<dbReference type="InterPro" id="IPR003615">
    <property type="entry name" value="HNH_nuc"/>
</dbReference>
<dbReference type="InterPro" id="IPR044925">
    <property type="entry name" value="His-Me_finger_sf"/>
</dbReference>
<proteinExistence type="predicted"/>
<dbReference type="Pfam" id="PF13392">
    <property type="entry name" value="HNH_3"/>
    <property type="match status" value="1"/>
</dbReference>
<keyword evidence="2" id="KW-0378">Hydrolase</keyword>
<dbReference type="GO" id="GO:0004519">
    <property type="term" value="F:endonuclease activity"/>
    <property type="evidence" value="ECO:0007669"/>
    <property type="project" value="UniProtKB-KW"/>
</dbReference>
<dbReference type="SUPFAM" id="SSF54060">
    <property type="entry name" value="His-Me finger endonucleases"/>
    <property type="match status" value="1"/>
</dbReference>
<dbReference type="Proteomes" id="UP000198611">
    <property type="component" value="Unassembled WGS sequence"/>
</dbReference>
<evidence type="ECO:0000313" key="3">
    <source>
        <dbReference type="Proteomes" id="UP000198611"/>
    </source>
</evidence>
<dbReference type="AlphaFoldDB" id="A0A1I1UFY9"/>